<comment type="caution">
    <text evidence="2">The sequence shown here is derived from an EMBL/GenBank/DDBJ whole genome shotgun (WGS) entry which is preliminary data.</text>
</comment>
<evidence type="ECO:0000259" key="1">
    <source>
        <dbReference type="Pfam" id="PF00561"/>
    </source>
</evidence>
<sequence length="542" mass="58075">MPTSRLVPGRYPAQGVSTIADKIRERRGARGLTPLDGTLLHVPPVAEGWNTLLGAVRTKGQIPGDVRELMILRVAARNHAAFEWIHHEHVGRDCGLNTSQLYLARDTSSLPPSTDSTLNALQSAALAFADQSTAQIRVEPSTTAALVSALTTLANGDKSKAEDLLVECSAITASYNMVSRFLVSLDVAAMRDNTVPWPATIQTHKIPIPDSNGHFIHAETHITHPSAPWLVLSNSLLTNTSMWNWALPYMLGPQPDGPAFVSVPKFLGKYNTYNVLLHDQRGHGKSSYPSSASVDSPLPCTIPLLASDISLLLSTLDIERAHAVIGVSQGGAAALAFGAMYPDKVDGIVSCDTGPRTPPGNKEAWAERMQLAKSVDNEKEGMKKLAGVTSPRWFGKGSRCSPETETDGVAAELEMRKTRTEVVDEMIVSTPREGFCVGALALSDYDLLAGKDMGDGKGLLESDVTALLVAGSLDGAGKVAQGMTNLQTNWNTKRAERGAKEVRLEIIEGAGHLPMIDETEKWWAAIGPWLSGLETRGGNRGA</sequence>
<protein>
    <recommendedName>
        <fullName evidence="1">AB hydrolase-1 domain-containing protein</fullName>
    </recommendedName>
</protein>
<reference evidence="2 3" key="1">
    <citation type="submission" date="2024-01" db="EMBL/GenBank/DDBJ databases">
        <title>A draft genome for the cacao thread blight pathogen Marasmiellus scandens.</title>
        <authorList>
            <person name="Baruah I.K."/>
            <person name="Leung J."/>
            <person name="Bukari Y."/>
            <person name="Amoako-Attah I."/>
            <person name="Meinhardt L.W."/>
            <person name="Bailey B.A."/>
            <person name="Cohen S.P."/>
        </authorList>
    </citation>
    <scope>NUCLEOTIDE SEQUENCE [LARGE SCALE GENOMIC DNA]</scope>
    <source>
        <strain evidence="2 3">GH-19</strain>
    </source>
</reference>
<dbReference type="InterPro" id="IPR029058">
    <property type="entry name" value="AB_hydrolase_fold"/>
</dbReference>
<dbReference type="PRINTS" id="PR00111">
    <property type="entry name" value="ABHYDROLASE"/>
</dbReference>
<dbReference type="Gene3D" id="3.40.50.1820">
    <property type="entry name" value="alpha/beta hydrolase"/>
    <property type="match status" value="1"/>
</dbReference>
<organism evidence="2 3">
    <name type="scientific">Marasmiellus scandens</name>
    <dbReference type="NCBI Taxonomy" id="2682957"/>
    <lineage>
        <taxon>Eukaryota</taxon>
        <taxon>Fungi</taxon>
        <taxon>Dikarya</taxon>
        <taxon>Basidiomycota</taxon>
        <taxon>Agaricomycotina</taxon>
        <taxon>Agaricomycetes</taxon>
        <taxon>Agaricomycetidae</taxon>
        <taxon>Agaricales</taxon>
        <taxon>Marasmiineae</taxon>
        <taxon>Omphalotaceae</taxon>
        <taxon>Marasmiellus</taxon>
    </lineage>
</organism>
<dbReference type="EMBL" id="JBANRG010000025">
    <property type="protein sequence ID" value="KAK7454099.1"/>
    <property type="molecule type" value="Genomic_DNA"/>
</dbReference>
<dbReference type="Proteomes" id="UP001498398">
    <property type="component" value="Unassembled WGS sequence"/>
</dbReference>
<proteinExistence type="predicted"/>
<dbReference type="Gene3D" id="1.20.1290.10">
    <property type="entry name" value="AhpD-like"/>
    <property type="match status" value="1"/>
</dbReference>
<gene>
    <name evidence="2" type="ORF">VKT23_011611</name>
</gene>
<dbReference type="SUPFAM" id="SSF53474">
    <property type="entry name" value="alpha/beta-Hydrolases"/>
    <property type="match status" value="1"/>
</dbReference>
<name>A0ABR1J8P4_9AGAR</name>
<dbReference type="InterPro" id="IPR029032">
    <property type="entry name" value="AhpD-like"/>
</dbReference>
<dbReference type="PANTHER" id="PTHR34846">
    <property type="entry name" value="4-CARBOXYMUCONOLACTONE DECARBOXYLASE FAMILY PROTEIN (AFU_ORTHOLOGUE AFUA_6G11590)"/>
    <property type="match status" value="1"/>
</dbReference>
<dbReference type="SUPFAM" id="SSF69118">
    <property type="entry name" value="AhpD-like"/>
    <property type="match status" value="1"/>
</dbReference>
<evidence type="ECO:0000313" key="2">
    <source>
        <dbReference type="EMBL" id="KAK7454099.1"/>
    </source>
</evidence>
<keyword evidence="3" id="KW-1185">Reference proteome</keyword>
<feature type="domain" description="AB hydrolase-1" evidence="1">
    <location>
        <begin position="272"/>
        <end position="363"/>
    </location>
</feature>
<dbReference type="PANTHER" id="PTHR34846:SF11">
    <property type="entry name" value="4-CARBOXYMUCONOLACTONE DECARBOXYLASE FAMILY PROTEIN (AFU_ORTHOLOGUE AFUA_6G11590)"/>
    <property type="match status" value="1"/>
</dbReference>
<dbReference type="Pfam" id="PF00561">
    <property type="entry name" value="Abhydrolase_1"/>
    <property type="match status" value="1"/>
</dbReference>
<dbReference type="InterPro" id="IPR000073">
    <property type="entry name" value="AB_hydrolase_1"/>
</dbReference>
<evidence type="ECO:0000313" key="3">
    <source>
        <dbReference type="Proteomes" id="UP001498398"/>
    </source>
</evidence>
<accession>A0ABR1J8P4</accession>